<organism evidence="2 3">
    <name type="scientific">Stentor coeruleus</name>
    <dbReference type="NCBI Taxonomy" id="5963"/>
    <lineage>
        <taxon>Eukaryota</taxon>
        <taxon>Sar</taxon>
        <taxon>Alveolata</taxon>
        <taxon>Ciliophora</taxon>
        <taxon>Postciliodesmatophora</taxon>
        <taxon>Heterotrichea</taxon>
        <taxon>Heterotrichida</taxon>
        <taxon>Stentoridae</taxon>
        <taxon>Stentor</taxon>
    </lineage>
</organism>
<name>A0A1R2BWL7_9CILI</name>
<keyword evidence="1" id="KW-0175">Coiled coil</keyword>
<feature type="coiled-coil region" evidence="1">
    <location>
        <begin position="205"/>
        <end position="253"/>
    </location>
</feature>
<dbReference type="AlphaFoldDB" id="A0A1R2BWL7"/>
<proteinExistence type="predicted"/>
<keyword evidence="3" id="KW-1185">Reference proteome</keyword>
<dbReference type="EMBL" id="MPUH01000399">
    <property type="protein sequence ID" value="OMJ80985.1"/>
    <property type="molecule type" value="Genomic_DNA"/>
</dbReference>
<evidence type="ECO:0000313" key="2">
    <source>
        <dbReference type="EMBL" id="OMJ80985.1"/>
    </source>
</evidence>
<evidence type="ECO:0000256" key="1">
    <source>
        <dbReference type="SAM" id="Coils"/>
    </source>
</evidence>
<gene>
    <name evidence="2" type="ORF">SteCoe_18639</name>
</gene>
<reference evidence="2 3" key="1">
    <citation type="submission" date="2016-11" db="EMBL/GenBank/DDBJ databases">
        <title>The macronuclear genome of Stentor coeruleus: a giant cell with tiny introns.</title>
        <authorList>
            <person name="Slabodnick M."/>
            <person name="Ruby J.G."/>
            <person name="Reiff S.B."/>
            <person name="Swart E.C."/>
            <person name="Gosai S."/>
            <person name="Prabakaran S."/>
            <person name="Witkowska E."/>
            <person name="Larue G.E."/>
            <person name="Fisher S."/>
            <person name="Freeman R.M."/>
            <person name="Gunawardena J."/>
            <person name="Chu W."/>
            <person name="Stover N.A."/>
            <person name="Gregory B.D."/>
            <person name="Nowacki M."/>
            <person name="Derisi J."/>
            <person name="Roy S.W."/>
            <person name="Marshall W.F."/>
            <person name="Sood P."/>
        </authorList>
    </citation>
    <scope>NUCLEOTIDE SEQUENCE [LARGE SCALE GENOMIC DNA]</scope>
    <source>
        <strain evidence="2">WM001</strain>
    </source>
</reference>
<accession>A0A1R2BWL7</accession>
<protein>
    <submittedName>
        <fullName evidence="2">Uncharacterized protein</fullName>
    </submittedName>
</protein>
<sequence length="267" mass="30538">MSKPRQNTRTKGISQNFIKEVSEKLNLINHLSKDSGVEIPDELEETLKELSISSSKHAQKILSCNSSIISDPNKESSIEIPAHSDSSLLDSSVESPSIKQLKSNNNLLCKAVKEKLQEFRCLNKQSRNQGVKATQELKGYQHELNDMKSSVFEIIDEANSTKEQIIKMKEKLEGEVKDTDSVKYEEYDMSACKTGQDSNLLIDQIKELHQEIYRIQNRIEKSENDLKQKEYENKELKNVIEQLNESFEKFGNESEENPPICQNCIVL</sequence>
<dbReference type="Proteomes" id="UP000187209">
    <property type="component" value="Unassembled WGS sequence"/>
</dbReference>
<comment type="caution">
    <text evidence="2">The sequence shown here is derived from an EMBL/GenBank/DDBJ whole genome shotgun (WGS) entry which is preliminary data.</text>
</comment>
<dbReference type="OrthoDB" id="324489at2759"/>
<evidence type="ECO:0000313" key="3">
    <source>
        <dbReference type="Proteomes" id="UP000187209"/>
    </source>
</evidence>